<dbReference type="EMBL" id="JJQN01000191">
    <property type="protein sequence ID" value="KKH54720.1"/>
    <property type="molecule type" value="Genomic_DNA"/>
</dbReference>
<evidence type="ECO:0000313" key="96">
    <source>
        <dbReference type="Proteomes" id="UP000034657"/>
    </source>
</evidence>
<evidence type="ECO:0000313" key="71">
    <source>
        <dbReference type="Proteomes" id="UP000034074"/>
    </source>
</evidence>
<dbReference type="Proteomes" id="UP000034820">
    <property type="component" value="Unassembled WGS sequence"/>
</dbReference>
<dbReference type="Proteomes" id="UP000034001">
    <property type="component" value="Unassembled WGS sequence"/>
</dbReference>
<evidence type="ECO:0000313" key="34">
    <source>
        <dbReference type="EMBL" id="KKH25182.1"/>
    </source>
</evidence>
<evidence type="ECO:0000313" key="104">
    <source>
        <dbReference type="Proteomes" id="UP000034820"/>
    </source>
</evidence>
<evidence type="ECO:0000313" key="10">
    <source>
        <dbReference type="EMBL" id="KKG44549.1"/>
    </source>
</evidence>
<evidence type="ECO:0000313" key="80">
    <source>
        <dbReference type="Proteomes" id="UP000034253"/>
    </source>
</evidence>
<dbReference type="EMBL" id="JJQU01000023">
    <property type="protein sequence ID" value="KKH90408.1"/>
    <property type="molecule type" value="Genomic_DNA"/>
</dbReference>
<evidence type="ECO:0000313" key="83">
    <source>
        <dbReference type="Proteomes" id="UP000034298"/>
    </source>
</evidence>
<evidence type="ECO:0000313" key="47">
    <source>
        <dbReference type="EMBL" id="KKH70631.1"/>
    </source>
</evidence>
<evidence type="ECO:0000313" key="82">
    <source>
        <dbReference type="Proteomes" id="UP000034279"/>
    </source>
</evidence>
<dbReference type="Proteomes" id="UP000034047">
    <property type="component" value="Unassembled WGS sequence"/>
</dbReference>
<dbReference type="EMBL" id="CP029709">
    <property type="protein sequence ID" value="QCR14841.1"/>
    <property type="molecule type" value="Genomic_DNA"/>
</dbReference>
<evidence type="ECO:0000313" key="2">
    <source>
        <dbReference type="EMBL" id="KKG02835.1"/>
    </source>
</evidence>
<evidence type="ECO:0000313" key="86">
    <source>
        <dbReference type="Proteomes" id="UP000034399"/>
    </source>
</evidence>
<dbReference type="Proteomes" id="UP000034657">
    <property type="component" value="Unassembled WGS sequence"/>
</dbReference>
<evidence type="ECO:0000313" key="29">
    <source>
        <dbReference type="EMBL" id="KKH09172.1"/>
    </source>
</evidence>
<evidence type="ECO:0000313" key="49">
    <source>
        <dbReference type="EMBL" id="KKH74327.1"/>
    </source>
</evidence>
<evidence type="ECO:0000313" key="9">
    <source>
        <dbReference type="EMBL" id="KKG41605.1"/>
    </source>
</evidence>
<dbReference type="EMBL" id="JJPF01000122">
    <property type="protein sequence ID" value="KKG40047.1"/>
    <property type="molecule type" value="Genomic_DNA"/>
</dbReference>
<dbReference type="EMBL" id="JJOS01000006">
    <property type="protein sequence ID" value="KKG06663.1"/>
    <property type="molecule type" value="Genomic_DNA"/>
</dbReference>
<sequence>MLFTIERIHNSLEKHQTENRNLLVVTGGKDFAAVSPVEHISHGSITYISYIPDQNNEDDIHGI</sequence>
<evidence type="ECO:0000313" key="39">
    <source>
        <dbReference type="EMBL" id="KKH44267.1"/>
    </source>
</evidence>
<evidence type="ECO:0000313" key="101">
    <source>
        <dbReference type="Proteomes" id="UP000034733"/>
    </source>
</evidence>
<dbReference type="EMBL" id="JJQD01000161">
    <property type="protein sequence ID" value="KKH25182.1"/>
    <property type="molecule type" value="Genomic_DNA"/>
</dbReference>
<dbReference type="Proteomes" id="UP000034243">
    <property type="component" value="Unassembled WGS sequence"/>
</dbReference>
<evidence type="ECO:0000313" key="57">
    <source>
        <dbReference type="EMBL" id="QCR14841.1"/>
    </source>
</evidence>
<evidence type="ECO:0000313" key="108">
    <source>
        <dbReference type="Proteomes" id="UP000034925"/>
    </source>
</evidence>
<evidence type="ECO:0000313" key="26">
    <source>
        <dbReference type="EMBL" id="KKH02925.1"/>
    </source>
</evidence>
<dbReference type="Proteomes" id="UP000034074">
    <property type="component" value="Unassembled WGS sequence"/>
</dbReference>
<dbReference type="Proteomes" id="UP000033889">
    <property type="component" value="Unassembled WGS sequence"/>
</dbReference>
<dbReference type="EMBL" id="JJQK01000203">
    <property type="protein sequence ID" value="KKH48004.1"/>
    <property type="molecule type" value="Genomic_DNA"/>
</dbReference>
<evidence type="ECO:0000313" key="103">
    <source>
        <dbReference type="Proteomes" id="UP000034817"/>
    </source>
</evidence>
<dbReference type="Proteomes" id="UP000033885">
    <property type="component" value="Unassembled WGS sequence"/>
</dbReference>
<dbReference type="Proteomes" id="UP000034450">
    <property type="component" value="Unassembled WGS sequence"/>
</dbReference>
<evidence type="ECO:0000313" key="90">
    <source>
        <dbReference type="Proteomes" id="UP000034468"/>
    </source>
</evidence>
<evidence type="ECO:0000313" key="27">
    <source>
        <dbReference type="EMBL" id="KKH03503.1"/>
    </source>
</evidence>
<dbReference type="Proteomes" id="UP000034142">
    <property type="component" value="Unassembled WGS sequence"/>
</dbReference>
<dbReference type="EMBL" id="JJQW01000079">
    <property type="protein sequence ID" value="KKH87388.1"/>
    <property type="molecule type" value="Genomic_DNA"/>
</dbReference>
<evidence type="ECO:0000313" key="22">
    <source>
        <dbReference type="EMBL" id="KKG84831.1"/>
    </source>
</evidence>
<evidence type="ECO:0000313" key="61">
    <source>
        <dbReference type="Proteomes" id="UP000033878"/>
    </source>
</evidence>
<dbReference type="Proteomes" id="UP000034409">
    <property type="component" value="Unassembled WGS sequence"/>
</dbReference>
<evidence type="ECO:0000313" key="99">
    <source>
        <dbReference type="Proteomes" id="UP000034672"/>
    </source>
</evidence>
<dbReference type="EMBL" id="JJPL01000112">
    <property type="protein sequence ID" value="KKG62382.1"/>
    <property type="molecule type" value="Genomic_DNA"/>
</dbReference>
<dbReference type="EMBL" id="JJQX01000029">
    <property type="protein sequence ID" value="KKH98982.1"/>
    <property type="molecule type" value="Genomic_DNA"/>
</dbReference>
<evidence type="ECO:0000313" key="88">
    <source>
        <dbReference type="Proteomes" id="UP000034424"/>
    </source>
</evidence>
<dbReference type="Proteomes" id="UP000034692">
    <property type="component" value="Unassembled WGS sequence"/>
</dbReference>
<dbReference type="EMBL" id="JJPW01000110">
    <property type="protein sequence ID" value="KKG97305.1"/>
    <property type="molecule type" value="Genomic_DNA"/>
</dbReference>
<evidence type="ECO:0000313" key="20">
    <source>
        <dbReference type="EMBL" id="KKG78955.1"/>
    </source>
</evidence>
<dbReference type="AlphaFoldDB" id="A0A0F8EDQ6"/>
<dbReference type="PATRIC" id="fig|2209.39.peg.2462"/>
<evidence type="ECO:0000313" key="76">
    <source>
        <dbReference type="Proteomes" id="UP000034195"/>
    </source>
</evidence>
<evidence type="ECO:0000313" key="84">
    <source>
        <dbReference type="Proteomes" id="UP000034338"/>
    </source>
</evidence>
<evidence type="ECO:0000313" key="55">
    <source>
        <dbReference type="EMBL" id="KKI01271.1"/>
    </source>
</evidence>
<evidence type="ECO:0000313" key="65">
    <source>
        <dbReference type="Proteomes" id="UP000033987"/>
    </source>
</evidence>
<dbReference type="Proteomes" id="UP000034578">
    <property type="component" value="Unassembled WGS sequence"/>
</dbReference>
<evidence type="ECO:0000313" key="69">
    <source>
        <dbReference type="Proteomes" id="UP000034047"/>
    </source>
</evidence>
<evidence type="ECO:0000313" key="3">
    <source>
        <dbReference type="EMBL" id="KKG06663.1"/>
    </source>
</evidence>
<dbReference type="EMBL" id="JJPU01000008">
    <property type="protein sequence ID" value="KKH02925.1"/>
    <property type="molecule type" value="Genomic_DNA"/>
</dbReference>
<evidence type="ECO:0000313" key="67">
    <source>
        <dbReference type="Proteomes" id="UP000034021"/>
    </source>
</evidence>
<dbReference type="EMBL" id="JJPJ01000069">
    <property type="protein sequence ID" value="KKG62355.1"/>
    <property type="molecule type" value="Genomic_DNA"/>
</dbReference>
<evidence type="ECO:0000313" key="56">
    <source>
        <dbReference type="EMBL" id="KKI03948.1"/>
    </source>
</evidence>
<evidence type="ECO:0000313" key="68">
    <source>
        <dbReference type="Proteomes" id="UP000034040"/>
    </source>
</evidence>
<evidence type="ECO:0000313" key="16">
    <source>
        <dbReference type="EMBL" id="KKG62382.1"/>
    </source>
</evidence>
<dbReference type="EMBL" id="JJQI01000120">
    <property type="protein sequence ID" value="KKH35388.1"/>
    <property type="molecule type" value="Genomic_DNA"/>
</dbReference>
<evidence type="ECO:0000313" key="15">
    <source>
        <dbReference type="EMBL" id="KKG62355.1"/>
    </source>
</evidence>
<evidence type="ECO:0000313" key="14">
    <source>
        <dbReference type="EMBL" id="KKG57342.1"/>
    </source>
</evidence>
<evidence type="ECO:0000313" key="87">
    <source>
        <dbReference type="Proteomes" id="UP000034409"/>
    </source>
</evidence>
<dbReference type="EMBL" id="JJPQ01000033">
    <property type="protein sequence ID" value="KKG84831.1"/>
    <property type="molecule type" value="Genomic_DNA"/>
</dbReference>
<dbReference type="Proteomes" id="UP000034872">
    <property type="component" value="Unassembled WGS sequence"/>
</dbReference>
<dbReference type="Proteomes" id="UP000034227">
    <property type="component" value="Unassembled WGS sequence"/>
</dbReference>
<reference evidence="58 59" key="1">
    <citation type="journal article" date="2015" name="ISME J.">
        <title>Genomic and phenotypic differentiation among Methanosarcina mazei populations from Columbia River sediment.</title>
        <authorList>
            <person name="Youngblut N.D."/>
            <person name="Wirth J.S."/>
            <person name="Henriksen J.R."/>
            <person name="Smith M."/>
            <person name="Simon H."/>
            <person name="Metcalf W.W."/>
            <person name="Whitaker R.J."/>
        </authorList>
    </citation>
    <scope>NUCLEOTIDE SEQUENCE [LARGE SCALE GENOMIC DNA]</scope>
    <source>
        <strain evidence="31 70">1.F.A.1A.3</strain>
        <strain evidence="32 101">1.F.A.1B.3</strain>
        <strain evidence="33 65">1.F.A.1B.4</strain>
        <strain evidence="34 77">1.F.A.2.8</strain>
        <strain evidence="35 107">1.F.M.0.5</strain>
        <strain evidence="36 84">1.H.A.0.1</strain>
        <strain evidence="38 102">1.H.A.1A.1</strain>
        <strain evidence="39 67">1.H.A.1A.3</strain>
        <strain evidence="37 99">1.H.A.1A.4</strain>
        <strain evidence="40 60">1.H.A.1A.6</strain>
        <strain evidence="41 81">1.H.A.2.1</strain>
        <strain evidence="43 78">1.H.A.2.3</strain>
        <strain evidence="42 89">1.H.A.2.6</strain>
        <strain evidence="44 100">1.H.A.2.7</strain>
        <strain evidence="45">1.H.A.2.8</strain>
        <strain evidence="46 64">1.H.M.0.1</strain>
        <strain evidence="47 108">1.H.M.1A.1</strain>
        <strain evidence="48 68">1.H.M.1A.2</strain>
        <strain evidence="49 105">1.H.M.1A.3</strain>
        <strain evidence="52 74">1.H.M.2.1</strain>
        <strain evidence="50 58">1.H.M.2.2</strain>
        <strain evidence="51 109">1.H.M.2.3</strain>
        <strain evidence="54 98">1.H.M.2.4</strain>
        <strain evidence="53 106">1.H.T.2.1</strain>
        <strain evidence="56 62">1.H.T.2.3</strain>
        <strain evidence="55 91">1.H.T.2.5</strain>
        <strain evidence="1 72">2.F.A.2.3</strain>
        <strain evidence="3 94">2.F.A.2.4</strain>
        <strain evidence="2 95">2.F.T.0.2</strain>
        <strain evidence="4 69">2.F.T.2.6</strain>
        <strain evidence="7 86">3.F.A.1A.1</strain>
        <strain evidence="6 61">3.F.A.1A.3</strain>
        <strain evidence="5 83">3.F.A.1B.1</strain>
        <strain evidence="10 93">3.F.A.2.12</strain>
        <strain evidence="9 97">3.F.A.2.3</strain>
        <strain evidence="8 73">3.F.A.2.5</strain>
        <strain evidence="11 76">3.F.A.2.6</strain>
        <strain evidence="13 79">3.F.A.2.7</strain>
        <strain evidence="12 75">3.F.T.1A.1</strain>
        <strain evidence="15 82">3.F.T.1A.2</strain>
        <strain evidence="14 92">3.F.T.1A.4</strain>
        <strain evidence="16 88">3.F.T.2.1</strain>
        <strain evidence="17">3.H.A.1A.1</strain>
        <strain evidence="18 71">3.H.A.1A.2</strain>
        <strain evidence="19 66">3.H.A.2.1</strain>
        <strain evidence="20 103">3.H.A.2.4</strain>
        <strain evidence="22 63">3.H.A.2.5</strain>
        <strain evidence="21 111">3.H.A.2.6</strain>
        <strain evidence="23 87">3.H.A.2.8</strain>
        <strain evidence="24 96">3.H.M.1A.1</strain>
        <strain evidence="26 90">3.H.M.1B.1</strain>
        <strain evidence="27 59">3.H.M.1B.2</strain>
        <strain evidence="25 80">3.H.M.1B.5</strain>
        <strain evidence="30 85">3.H.M.2.7</strain>
        <strain evidence="28 104">3.H.T.1A.1</strain>
        <strain evidence="29 110">3.H.T.1A.2</strain>
    </source>
</reference>
<dbReference type="Proteomes" id="UP000034758">
    <property type="component" value="Unassembled WGS sequence"/>
</dbReference>
<evidence type="ECO:0000313" key="107">
    <source>
        <dbReference type="Proteomes" id="UP000034921"/>
    </source>
</evidence>
<evidence type="ECO:0000313" key="24">
    <source>
        <dbReference type="EMBL" id="KKG87285.1"/>
    </source>
</evidence>
<evidence type="ECO:0000313" key="23">
    <source>
        <dbReference type="EMBL" id="KKG87056.1"/>
    </source>
</evidence>
<dbReference type="EMBL" id="JJQJ01000132">
    <property type="protein sequence ID" value="KKH47905.1"/>
    <property type="molecule type" value="Genomic_DNA"/>
</dbReference>
<evidence type="ECO:0000313" key="43">
    <source>
        <dbReference type="EMBL" id="KKH58105.1"/>
    </source>
</evidence>
<dbReference type="EMBL" id="JJPC01000124">
    <property type="protein sequence ID" value="KKG32230.1"/>
    <property type="molecule type" value="Genomic_DNA"/>
</dbReference>
<name>A0A0F8EDQ6_METMZ</name>
<evidence type="ECO:0000313" key="13">
    <source>
        <dbReference type="EMBL" id="KKG55881.1"/>
    </source>
</evidence>
<dbReference type="EMBL" id="JJPM01000316">
    <property type="protein sequence ID" value="KKG67828.1"/>
    <property type="molecule type" value="Genomic_DNA"/>
</dbReference>
<dbReference type="EMBL" id="JJQA01000007">
    <property type="protein sequence ID" value="KKH20917.1"/>
    <property type="molecule type" value="Genomic_DNA"/>
</dbReference>
<evidence type="ECO:0000313" key="89">
    <source>
        <dbReference type="Proteomes" id="UP000034450"/>
    </source>
</evidence>
<gene>
    <name evidence="57" type="ORF">DKM28_01130</name>
    <name evidence="5" type="ORF">DU30_10365</name>
    <name evidence="1" type="ORF">DU31_09195</name>
    <name evidence="12" type="ORF">DU33_01250</name>
    <name evidence="4" type="ORF">DU34_10305</name>
    <name evidence="10" type="ORF">DU35_11565</name>
    <name evidence="13" type="ORF">DU36_11085</name>
    <name evidence="36" type="ORF">DU37_08420</name>
    <name evidence="11" type="ORF">DU38_10440</name>
    <name evidence="8" type="ORF">DU39_11180</name>
    <name evidence="2" type="ORF">DU40_18470</name>
    <name evidence="9" type="ORF">DU41_12700</name>
    <name evidence="30" type="ORF">DU42_15515</name>
    <name evidence="17" type="ORF">DU43_03925</name>
    <name evidence="31" type="ORF">DU44_10200</name>
    <name evidence="14" type="ORF">DU45_11615</name>
    <name evidence="18" type="ORF">DU46_14320</name>
    <name evidence="3" type="ORF">DU47_18940</name>
    <name evidence="32" type="ORF">DU48_12260</name>
    <name evidence="6" type="ORF">DU49_17540</name>
    <name evidence="39" type="ORF">DU50_09965</name>
    <name evidence="28" type="ORF">DU51_05140</name>
    <name evidence="7" type="ORF">DU52_03085</name>
    <name evidence="38" type="ORF">DU54_09155</name>
    <name evidence="20" type="ORF">DU55_07390</name>
    <name evidence="25" type="ORF">DU56_11180</name>
    <name evidence="21" type="ORF">DU57_13915</name>
    <name evidence="34" type="ORF">DU58_01300</name>
    <name evidence="23" type="ORF">DU59_15640</name>
    <name evidence="35" type="ORF">DU60_11300</name>
    <name evidence="22" type="ORF">DU61_15165</name>
    <name evidence="29" type="ORF">DU62_09565</name>
    <name evidence="19" type="ORF">DU63_07130</name>
    <name evidence="15" type="ORF">DU64_10755</name>
    <name evidence="33" type="ORF">DU65_13170</name>
    <name evidence="26" type="ORF">DU66_10710</name>
    <name evidence="16" type="ORF">DU67_08925</name>
    <name evidence="27" type="ORF">DU68_18570</name>
    <name evidence="24" type="ORF">DU69_15420</name>
    <name evidence="37" type="ORF">DU71_10130</name>
    <name evidence="41" type="ORF">DU72_00615</name>
    <name evidence="45" type="ORF">DU73_03020</name>
    <name evidence="42" type="ORF">DU74_18365</name>
    <name evidence="44" type="ORF">DU75_09895</name>
    <name evidence="43" type="ORF">DU76_08870</name>
    <name evidence="48" type="ORF">DU77_11505</name>
    <name evidence="49" type="ORF">DU78_17425</name>
    <name evidence="54" type="ORF">DU79_07680</name>
    <name evidence="52" type="ORF">DU80_20285</name>
    <name evidence="56" type="ORF">DU81_10785</name>
    <name evidence="50" type="ORF">DU82_09740</name>
    <name evidence="55" type="ORF">DU83_11685</name>
    <name evidence="53" type="ORF">DU84_10595</name>
    <name evidence="40" type="ORF">DU85_11970</name>
    <name evidence="47" type="ORF">DU86_10395</name>
    <name evidence="46" type="ORF">DU87_11565</name>
    <name evidence="51" type="ORF">DU88_09035</name>
</gene>
<evidence type="ECO:0000313" key="62">
    <source>
        <dbReference type="Proteomes" id="UP000033885"/>
    </source>
</evidence>
<dbReference type="Proteomes" id="UP000034064">
    <property type="component" value="Unassembled WGS sequence"/>
</dbReference>
<evidence type="ECO:0000313" key="19">
    <source>
        <dbReference type="EMBL" id="KKG76223.1"/>
    </source>
</evidence>
<dbReference type="EMBL" id="JJQP01000168">
    <property type="protein sequence ID" value="KKH65297.1"/>
    <property type="molecule type" value="Genomic_DNA"/>
</dbReference>
<reference evidence="57 112" key="2">
    <citation type="submission" date="2018-05" db="EMBL/GenBank/DDBJ databases">
        <title>Methanosarcina gilichinskyana sp. nov., a novel methanogenic archaeon isolated from Holocene permafrost, North East Russia.</title>
        <authorList>
            <person name="Oshurkova V."/>
            <person name="Meer M."/>
            <person name="Bochkareva O."/>
            <person name="Shcherbakova V."/>
        </authorList>
    </citation>
    <scope>NUCLEOTIDE SEQUENCE [LARGE SCALE GENOMIC DNA]</scope>
    <source>
        <strain evidence="57 112">JL01</strain>
    </source>
</reference>
<evidence type="ECO:0000313" key="6">
    <source>
        <dbReference type="EMBL" id="KKG35180.1"/>
    </source>
</evidence>
<dbReference type="Proteomes" id="UP000033864">
    <property type="component" value="Unassembled WGS sequence"/>
</dbReference>
<dbReference type="EMBL" id="JJQV01000111">
    <property type="protein sequence ID" value="KKH81511.1"/>
    <property type="molecule type" value="Genomic_DNA"/>
</dbReference>
<dbReference type="Proteomes" id="UP000034921">
    <property type="component" value="Unassembled WGS sequence"/>
</dbReference>
<evidence type="ECO:0000313" key="75">
    <source>
        <dbReference type="Proteomes" id="UP000034188"/>
    </source>
</evidence>
<evidence type="ECO:0000313" key="33">
    <source>
        <dbReference type="EMBL" id="KKH22261.1"/>
    </source>
</evidence>
<evidence type="ECO:0000313" key="31">
    <source>
        <dbReference type="EMBL" id="KKH20917.1"/>
    </source>
</evidence>
<dbReference type="EMBL" id="JJPN01000109">
    <property type="protein sequence ID" value="KKG70749.1"/>
    <property type="molecule type" value="Genomic_DNA"/>
</dbReference>
<evidence type="ECO:0000313" key="78">
    <source>
        <dbReference type="Proteomes" id="UP000034232"/>
    </source>
</evidence>
<dbReference type="Proteomes" id="UP000034232">
    <property type="component" value="Unassembled WGS sequence"/>
</dbReference>
<dbReference type="EMBL" id="JJOT01000057">
    <property type="protein sequence ID" value="KKG02835.1"/>
    <property type="molecule type" value="Genomic_DNA"/>
</dbReference>
<evidence type="ECO:0000313" key="100">
    <source>
        <dbReference type="Proteomes" id="UP000034692"/>
    </source>
</evidence>
<accession>A0A0F8EDQ6</accession>
<dbReference type="Proteomes" id="UP000034668">
    <property type="component" value="Unassembled WGS sequence"/>
</dbReference>
<dbReference type="Proteomes" id="UP000034468">
    <property type="component" value="Unassembled WGS sequence"/>
</dbReference>
<dbReference type="Proteomes" id="UP000034188">
    <property type="component" value="Unassembled WGS sequence"/>
</dbReference>
<dbReference type="EMBL" id="JJPV01000013">
    <property type="protein sequence ID" value="KKH03503.1"/>
    <property type="molecule type" value="Genomic_DNA"/>
</dbReference>
<dbReference type="Proteomes" id="UP000300067">
    <property type="component" value="Chromosome"/>
</dbReference>
<dbReference type="EMBL" id="JJPT01000166">
    <property type="protein sequence ID" value="KKG87285.1"/>
    <property type="molecule type" value="Genomic_DNA"/>
</dbReference>
<evidence type="ECO:0000313" key="110">
    <source>
        <dbReference type="Proteomes" id="UP000034944"/>
    </source>
</evidence>
<dbReference type="EMBL" id="JJRA01000072">
    <property type="protein sequence ID" value="KKI03948.1"/>
    <property type="molecule type" value="Genomic_DNA"/>
</dbReference>
<evidence type="ECO:0000313" key="25">
    <source>
        <dbReference type="EMBL" id="KKG97305.1"/>
    </source>
</evidence>
<dbReference type="Proteomes" id="UP000034021">
    <property type="component" value="Unassembled WGS sequence"/>
</dbReference>
<dbReference type="EMBL" id="JJPB01000004">
    <property type="protein sequence ID" value="KKG35180.1"/>
    <property type="molecule type" value="Genomic_DNA"/>
</dbReference>
<dbReference type="EMBL" id="JJQC01000068">
    <property type="protein sequence ID" value="KKH22261.1"/>
    <property type="molecule type" value="Genomic_DNA"/>
</dbReference>
<evidence type="ECO:0000313" key="63">
    <source>
        <dbReference type="Proteomes" id="UP000033889"/>
    </source>
</evidence>
<dbReference type="Proteomes" id="UP000034937">
    <property type="component" value="Unassembled WGS sequence"/>
</dbReference>
<evidence type="ECO:0000313" key="94">
    <source>
        <dbReference type="Proteomes" id="UP000034578"/>
    </source>
</evidence>
<evidence type="ECO:0000313" key="53">
    <source>
        <dbReference type="EMBL" id="KKH92820.1"/>
    </source>
</evidence>
<evidence type="ECO:0000313" key="7">
    <source>
        <dbReference type="EMBL" id="KKG37891.1"/>
    </source>
</evidence>
<evidence type="ECO:0000313" key="95">
    <source>
        <dbReference type="Proteomes" id="UP000034597"/>
    </source>
</evidence>
<dbReference type="Proteomes" id="UP000034842">
    <property type="component" value="Unassembled WGS sequence"/>
</dbReference>
<evidence type="ECO:0000313" key="4">
    <source>
        <dbReference type="EMBL" id="KKG14072.1"/>
    </source>
</evidence>
<evidence type="ECO:0000313" key="52">
    <source>
        <dbReference type="EMBL" id="KKH90408.1"/>
    </source>
</evidence>
<dbReference type="EMBL" id="JJPA01000016">
    <property type="protein sequence ID" value="KKG37891.1"/>
    <property type="molecule type" value="Genomic_DNA"/>
</dbReference>
<evidence type="ECO:0000313" key="73">
    <source>
        <dbReference type="Proteomes" id="UP000034151"/>
    </source>
</evidence>
<dbReference type="EMBL" id="JJPY01000058">
    <property type="protein sequence ID" value="KKH09114.1"/>
    <property type="molecule type" value="Genomic_DNA"/>
</dbReference>
<dbReference type="EMBL" id="JJPK01000132">
    <property type="protein sequence ID" value="KKG57342.1"/>
    <property type="molecule type" value="Genomic_DNA"/>
</dbReference>
<dbReference type="Proteomes" id="UP000034387">
    <property type="component" value="Unassembled WGS sequence"/>
</dbReference>
<dbReference type="EMBL" id="JJPS01000175">
    <property type="protein sequence ID" value="KKG87056.1"/>
    <property type="molecule type" value="Genomic_DNA"/>
</dbReference>
<evidence type="ECO:0000313" key="17">
    <source>
        <dbReference type="EMBL" id="KKG67828.1"/>
    </source>
</evidence>
<evidence type="ECO:0000313" key="59">
    <source>
        <dbReference type="Proteomes" id="UP000033835"/>
    </source>
</evidence>
<evidence type="ECO:0000313" key="44">
    <source>
        <dbReference type="EMBL" id="KKH59053.1"/>
    </source>
</evidence>
<evidence type="ECO:0000313" key="40">
    <source>
        <dbReference type="EMBL" id="KKH47905.1"/>
    </source>
</evidence>
<dbReference type="EMBL" id="JJOU01000107">
    <property type="protein sequence ID" value="KKG14072.1"/>
    <property type="molecule type" value="Genomic_DNA"/>
</dbReference>
<evidence type="ECO:0000313" key="66">
    <source>
        <dbReference type="Proteomes" id="UP000034001"/>
    </source>
</evidence>
<dbReference type="Proteomes" id="UP000034253">
    <property type="component" value="Unassembled WGS sequence"/>
</dbReference>
<evidence type="ECO:0000313" key="105">
    <source>
        <dbReference type="Proteomes" id="UP000034842"/>
    </source>
</evidence>
<dbReference type="EMBL" id="JJQB01000057">
    <property type="protein sequence ID" value="KKH20945.1"/>
    <property type="molecule type" value="Genomic_DNA"/>
</dbReference>
<evidence type="ECO:0000313" key="58">
    <source>
        <dbReference type="Proteomes" id="UP000033814"/>
    </source>
</evidence>
<evidence type="ECO:0000313" key="98">
    <source>
        <dbReference type="Proteomes" id="UP000034668"/>
    </source>
</evidence>
<dbReference type="EMBL" id="JJPH01000012">
    <property type="protein sequence ID" value="KKG55881.1"/>
    <property type="molecule type" value="Genomic_DNA"/>
</dbReference>
<dbReference type="Proteomes" id="UP000034399">
    <property type="component" value="Unassembled WGS sequence"/>
</dbReference>
<dbReference type="EMBL" id="JJQZ01000143">
    <property type="protein sequence ID" value="KKH92820.1"/>
    <property type="molecule type" value="Genomic_DNA"/>
</dbReference>
<dbReference type="EMBL" id="JJQF01000088">
    <property type="protein sequence ID" value="KKH29984.1"/>
    <property type="molecule type" value="Genomic_DNA"/>
</dbReference>
<dbReference type="Proteomes" id="UP000034547">
    <property type="component" value="Unassembled WGS sequence"/>
</dbReference>
<dbReference type="Proteomes" id="UP000034566">
    <property type="component" value="Unassembled WGS sequence"/>
</dbReference>
<evidence type="ECO:0000313" key="5">
    <source>
        <dbReference type="EMBL" id="KKG32230.1"/>
    </source>
</evidence>
<dbReference type="EMBL" id="JJQQ01000029">
    <property type="protein sequence ID" value="KKH69479.1"/>
    <property type="molecule type" value="Genomic_DNA"/>
</dbReference>
<dbReference type="Proteomes" id="UP000034667">
    <property type="component" value="Unassembled WGS sequence"/>
</dbReference>
<keyword evidence="94" id="KW-1185">Reference proteome</keyword>
<dbReference type="Proteomes" id="UP000033933">
    <property type="component" value="Unassembled WGS sequence"/>
</dbReference>
<dbReference type="EMBL" id="JJQR01000171">
    <property type="protein sequence ID" value="KKH70631.1"/>
    <property type="molecule type" value="Genomic_DNA"/>
</dbReference>
<evidence type="ECO:0000313" key="102">
    <source>
        <dbReference type="Proteomes" id="UP000034758"/>
    </source>
</evidence>
<dbReference type="EMBL" id="JJOR01000112">
    <property type="protein sequence ID" value="KKG02268.1"/>
    <property type="molecule type" value="Genomic_DNA"/>
</dbReference>
<dbReference type="EMBL" id="JJPX01000008">
    <property type="protein sequence ID" value="KKH14549.1"/>
    <property type="molecule type" value="Genomic_DNA"/>
</dbReference>
<dbReference type="Proteomes" id="UP000033814">
    <property type="component" value="Unassembled WGS sequence"/>
</dbReference>
<dbReference type="Proteomes" id="UP000033878">
    <property type="component" value="Unassembled WGS sequence"/>
</dbReference>
<dbReference type="Proteomes" id="UP000034733">
    <property type="component" value="Unassembled WGS sequence"/>
</dbReference>
<dbReference type="Proteomes" id="UP000034577">
    <property type="component" value="Unassembled WGS sequence"/>
</dbReference>
<evidence type="ECO:0000313" key="93">
    <source>
        <dbReference type="Proteomes" id="UP000034577"/>
    </source>
</evidence>
<evidence type="ECO:0000313" key="41">
    <source>
        <dbReference type="EMBL" id="KKH48004.1"/>
    </source>
</evidence>
<evidence type="ECO:0000313" key="91">
    <source>
        <dbReference type="Proteomes" id="UP000034547"/>
    </source>
</evidence>
<dbReference type="EMBL" id="JJQM01000025">
    <property type="protein sequence ID" value="KKH58105.1"/>
    <property type="molecule type" value="Genomic_DNA"/>
</dbReference>
<evidence type="ECO:0000313" key="74">
    <source>
        <dbReference type="Proteomes" id="UP000034152"/>
    </source>
</evidence>
<evidence type="ECO:0000313" key="32">
    <source>
        <dbReference type="EMBL" id="KKH20945.1"/>
    </source>
</evidence>
<dbReference type="EMBL" id="JJPD01000033">
    <property type="protein sequence ID" value="KKG44549.1"/>
    <property type="molecule type" value="Genomic_DNA"/>
</dbReference>
<proteinExistence type="predicted"/>
<dbReference type="Proteomes" id="UP000034152">
    <property type="component" value="Unassembled WGS sequence"/>
</dbReference>
<dbReference type="Proteomes" id="UP000034279">
    <property type="component" value="Unassembled WGS sequence"/>
</dbReference>
<evidence type="ECO:0000313" key="70">
    <source>
        <dbReference type="Proteomes" id="UP000034064"/>
    </source>
</evidence>
<evidence type="ECO:0000313" key="92">
    <source>
        <dbReference type="Proteomes" id="UP000034566"/>
    </source>
</evidence>
<dbReference type="EMBL" id="JJPO01000016">
    <property type="protein sequence ID" value="KKG76223.1"/>
    <property type="molecule type" value="Genomic_DNA"/>
</dbReference>
<evidence type="ECO:0000313" key="1">
    <source>
        <dbReference type="EMBL" id="KKG02268.1"/>
    </source>
</evidence>
<dbReference type="Proteomes" id="UP000034259">
    <property type="component" value="Unassembled WGS sequence"/>
</dbReference>
<dbReference type="Proteomes" id="UP000033987">
    <property type="component" value="Unassembled WGS sequence"/>
</dbReference>
<evidence type="ECO:0000313" key="11">
    <source>
        <dbReference type="EMBL" id="KKG47059.1"/>
    </source>
</evidence>
<evidence type="ECO:0000313" key="60">
    <source>
        <dbReference type="Proteomes" id="UP000033864"/>
    </source>
</evidence>
<dbReference type="EMBL" id="JJRB01000124">
    <property type="protein sequence ID" value="KKI01271.1"/>
    <property type="molecule type" value="Genomic_DNA"/>
</dbReference>
<organism evidence="7 86">
    <name type="scientific">Methanosarcina mazei</name>
    <name type="common">Methanosarcina frisia</name>
    <dbReference type="NCBI Taxonomy" id="2209"/>
    <lineage>
        <taxon>Archaea</taxon>
        <taxon>Methanobacteriati</taxon>
        <taxon>Methanobacteriota</taxon>
        <taxon>Stenosarchaea group</taxon>
        <taxon>Methanomicrobia</taxon>
        <taxon>Methanosarcinales</taxon>
        <taxon>Methanosarcinaceae</taxon>
        <taxon>Methanosarcina</taxon>
    </lineage>
</organism>
<dbReference type="EMBL" id="JJQE01000126">
    <property type="protein sequence ID" value="KKH26486.1"/>
    <property type="molecule type" value="Genomic_DNA"/>
</dbReference>
<dbReference type="EMBL" id="JJQT01000204">
    <property type="protein sequence ID" value="KKH74327.1"/>
    <property type="molecule type" value="Genomic_DNA"/>
</dbReference>
<evidence type="ECO:0000313" key="111">
    <source>
        <dbReference type="Proteomes" id="UP000034950"/>
    </source>
</evidence>
<evidence type="ECO:0000313" key="81">
    <source>
        <dbReference type="Proteomes" id="UP000034259"/>
    </source>
</evidence>
<evidence type="ECO:0000313" key="112">
    <source>
        <dbReference type="Proteomes" id="UP000300067"/>
    </source>
</evidence>
<dbReference type="Proteomes" id="UP000034944">
    <property type="component" value="Unassembled WGS sequence"/>
</dbReference>
<dbReference type="EMBL" id="JJPG01000159">
    <property type="protein sequence ID" value="KKG47059.1"/>
    <property type="molecule type" value="Genomic_DNA"/>
</dbReference>
<dbReference type="Proteomes" id="UP000033835">
    <property type="component" value="Unassembled WGS sequence"/>
</dbReference>
<dbReference type="EMBL" id="JJPZ01000110">
    <property type="protein sequence ID" value="KKH09172.1"/>
    <property type="molecule type" value="Genomic_DNA"/>
</dbReference>
<protein>
    <submittedName>
        <fullName evidence="7">Uncharacterized protein</fullName>
    </submittedName>
</protein>
<evidence type="ECO:0000313" key="51">
    <source>
        <dbReference type="EMBL" id="KKH87388.1"/>
    </source>
</evidence>
<evidence type="ECO:0000313" key="28">
    <source>
        <dbReference type="EMBL" id="KKH09114.1"/>
    </source>
</evidence>
<dbReference type="EMBL" id="JJQH01000015">
    <property type="protein sequence ID" value="KKH44267.1"/>
    <property type="molecule type" value="Genomic_DNA"/>
</dbReference>
<dbReference type="Proteomes" id="UP000034338">
    <property type="component" value="Unassembled WGS sequence"/>
</dbReference>
<dbReference type="EMBL" id="JJQS01000153">
    <property type="protein sequence ID" value="KKH70715.1"/>
    <property type="molecule type" value="Genomic_DNA"/>
</dbReference>
<dbReference type="Proteomes" id="UP000034672">
    <property type="component" value="Unassembled WGS sequence"/>
</dbReference>
<evidence type="ECO:0000313" key="8">
    <source>
        <dbReference type="EMBL" id="KKG40047.1"/>
    </source>
</evidence>
<evidence type="ECO:0000313" key="45">
    <source>
        <dbReference type="EMBL" id="KKH65297.1"/>
    </source>
</evidence>
<evidence type="ECO:0000313" key="30">
    <source>
        <dbReference type="EMBL" id="KKH14549.1"/>
    </source>
</evidence>
<evidence type="ECO:0000313" key="64">
    <source>
        <dbReference type="Proteomes" id="UP000033933"/>
    </source>
</evidence>
<evidence type="ECO:0000313" key="18">
    <source>
        <dbReference type="EMBL" id="KKG70749.1"/>
    </source>
</evidence>
<evidence type="ECO:0000313" key="77">
    <source>
        <dbReference type="Proteomes" id="UP000034227"/>
    </source>
</evidence>
<evidence type="ECO:0000313" key="97">
    <source>
        <dbReference type="Proteomes" id="UP000034667"/>
    </source>
</evidence>
<evidence type="ECO:0000313" key="85">
    <source>
        <dbReference type="Proteomes" id="UP000034387"/>
    </source>
</evidence>
<dbReference type="Proteomes" id="UP000034597">
    <property type="component" value="Unassembled WGS sequence"/>
</dbReference>
<evidence type="ECO:0000313" key="35">
    <source>
        <dbReference type="EMBL" id="KKH26486.1"/>
    </source>
</evidence>
<evidence type="ECO:0000313" key="50">
    <source>
        <dbReference type="EMBL" id="KKH81511.1"/>
    </source>
</evidence>
<dbReference type="Proteomes" id="UP000034298">
    <property type="component" value="Unassembled WGS sequence"/>
</dbReference>
<dbReference type="Proteomes" id="UP000034424">
    <property type="component" value="Unassembled WGS sequence"/>
</dbReference>
<evidence type="ECO:0000313" key="38">
    <source>
        <dbReference type="EMBL" id="KKH40259.1"/>
    </source>
</evidence>
<evidence type="ECO:0000313" key="46">
    <source>
        <dbReference type="EMBL" id="KKH69479.1"/>
    </source>
</evidence>
<dbReference type="EMBL" id="JJPP01000093">
    <property type="protein sequence ID" value="KKG78955.1"/>
    <property type="molecule type" value="Genomic_DNA"/>
</dbReference>
<evidence type="ECO:0000313" key="12">
    <source>
        <dbReference type="EMBL" id="KKG49438.1"/>
    </source>
</evidence>
<evidence type="ECO:0000313" key="36">
    <source>
        <dbReference type="EMBL" id="KKH29984.1"/>
    </source>
</evidence>
<evidence type="ECO:0000313" key="72">
    <source>
        <dbReference type="Proteomes" id="UP000034142"/>
    </source>
</evidence>
<dbReference type="Proteomes" id="UP000034950">
    <property type="component" value="Unassembled WGS sequence"/>
</dbReference>
<dbReference type="EMBL" id="JJPE01000131">
    <property type="protein sequence ID" value="KKG41605.1"/>
    <property type="molecule type" value="Genomic_DNA"/>
</dbReference>
<evidence type="ECO:0000313" key="109">
    <source>
        <dbReference type="Proteomes" id="UP000034937"/>
    </source>
</evidence>
<evidence type="ECO:0000313" key="37">
    <source>
        <dbReference type="EMBL" id="KKH35388.1"/>
    </source>
</evidence>
<evidence type="ECO:0000313" key="54">
    <source>
        <dbReference type="EMBL" id="KKH98982.1"/>
    </source>
</evidence>
<dbReference type="EMBL" id="JJPR01000148">
    <property type="protein sequence ID" value="KKG82939.1"/>
    <property type="molecule type" value="Genomic_DNA"/>
</dbReference>
<dbReference type="EMBL" id="JJPI01000149">
    <property type="protein sequence ID" value="KKG49438.1"/>
    <property type="molecule type" value="Genomic_DNA"/>
</dbReference>
<dbReference type="EMBL" id="JJQO01000331">
    <property type="protein sequence ID" value="KKH59053.1"/>
    <property type="molecule type" value="Genomic_DNA"/>
</dbReference>
<dbReference type="Proteomes" id="UP000034817">
    <property type="component" value="Unassembled WGS sequence"/>
</dbReference>
<evidence type="ECO:0000313" key="42">
    <source>
        <dbReference type="EMBL" id="KKH54720.1"/>
    </source>
</evidence>
<evidence type="ECO:0000313" key="106">
    <source>
        <dbReference type="Proteomes" id="UP000034872"/>
    </source>
</evidence>
<dbReference type="Proteomes" id="UP000034195">
    <property type="component" value="Unassembled WGS sequence"/>
</dbReference>
<evidence type="ECO:0000313" key="21">
    <source>
        <dbReference type="EMBL" id="KKG82939.1"/>
    </source>
</evidence>
<dbReference type="EMBL" id="JJQG01000056">
    <property type="protein sequence ID" value="KKH40259.1"/>
    <property type="molecule type" value="Genomic_DNA"/>
</dbReference>
<dbReference type="Proteomes" id="UP000034151">
    <property type="component" value="Unassembled WGS sequence"/>
</dbReference>
<dbReference type="Proteomes" id="UP000034040">
    <property type="component" value="Unassembled WGS sequence"/>
</dbReference>
<dbReference type="Proteomes" id="UP000034925">
    <property type="component" value="Unassembled WGS sequence"/>
</dbReference>
<evidence type="ECO:0000313" key="79">
    <source>
        <dbReference type="Proteomes" id="UP000034243"/>
    </source>
</evidence>
<evidence type="ECO:0000313" key="48">
    <source>
        <dbReference type="EMBL" id="KKH70715.1"/>
    </source>
</evidence>